<keyword evidence="1" id="KW-0812">Transmembrane</keyword>
<sequence>MKTTLAELLSFLKSPNIPETYTPIKPKTFLILMVLTLAIIIPYAFILEAAGMDQFDHKLEELLKDNKWVVAIVVIFLAPLLEEPIFRLHLDLKKSSIWWGIGLSVLMLSEVWWPVALLWAYLFYLMYSVSKGNPPSLKYVIWISSALFALVHIGNFKDFDYGQYFYWVPFMVGAQFMIGLVLSYIRLNHGMKWSMIFHGVYNAVLIIPAVYFYEG</sequence>
<dbReference type="RefSeq" id="WP_092730112.1">
    <property type="nucleotide sequence ID" value="NZ_FMXE01000015.1"/>
</dbReference>
<feature type="transmembrane region" description="Helical" evidence="1">
    <location>
        <begin position="196"/>
        <end position="213"/>
    </location>
</feature>
<organism evidence="3 4">
    <name type="scientific">Algoriphagus alkaliphilus</name>
    <dbReference type="NCBI Taxonomy" id="279824"/>
    <lineage>
        <taxon>Bacteria</taxon>
        <taxon>Pseudomonadati</taxon>
        <taxon>Bacteroidota</taxon>
        <taxon>Cytophagia</taxon>
        <taxon>Cytophagales</taxon>
        <taxon>Cyclobacteriaceae</taxon>
        <taxon>Algoriphagus</taxon>
    </lineage>
</organism>
<dbReference type="Pfam" id="PF02517">
    <property type="entry name" value="Rce1-like"/>
    <property type="match status" value="1"/>
</dbReference>
<evidence type="ECO:0000259" key="2">
    <source>
        <dbReference type="Pfam" id="PF02517"/>
    </source>
</evidence>
<gene>
    <name evidence="3" type="ORF">SAMN03080617_02329</name>
</gene>
<evidence type="ECO:0000256" key="1">
    <source>
        <dbReference type="SAM" id="Phobius"/>
    </source>
</evidence>
<keyword evidence="3" id="KW-0378">Hydrolase</keyword>
<name>A0A1G5Y8Z1_9BACT</name>
<dbReference type="Proteomes" id="UP000198756">
    <property type="component" value="Unassembled WGS sequence"/>
</dbReference>
<feature type="transmembrane region" description="Helical" evidence="1">
    <location>
        <begin position="68"/>
        <end position="86"/>
    </location>
</feature>
<reference evidence="4" key="1">
    <citation type="submission" date="2016-10" db="EMBL/GenBank/DDBJ databases">
        <authorList>
            <person name="Varghese N."/>
            <person name="Submissions S."/>
        </authorList>
    </citation>
    <scope>NUCLEOTIDE SEQUENCE [LARGE SCALE GENOMIC DNA]</scope>
    <source>
        <strain evidence="4">DSM 22703</strain>
    </source>
</reference>
<feature type="transmembrane region" description="Helical" evidence="1">
    <location>
        <begin position="28"/>
        <end position="47"/>
    </location>
</feature>
<protein>
    <submittedName>
        <fullName evidence="3">CAAX protease self-immunity</fullName>
    </submittedName>
</protein>
<keyword evidence="1" id="KW-1133">Transmembrane helix</keyword>
<dbReference type="EMBL" id="FMXE01000015">
    <property type="protein sequence ID" value="SDA79141.1"/>
    <property type="molecule type" value="Genomic_DNA"/>
</dbReference>
<keyword evidence="1" id="KW-0472">Membrane</keyword>
<evidence type="ECO:0000313" key="4">
    <source>
        <dbReference type="Proteomes" id="UP000198756"/>
    </source>
</evidence>
<feature type="transmembrane region" description="Helical" evidence="1">
    <location>
        <begin position="165"/>
        <end position="184"/>
    </location>
</feature>
<dbReference type="OrthoDB" id="847268at2"/>
<keyword evidence="3" id="KW-0645">Protease</keyword>
<dbReference type="GO" id="GO:0004175">
    <property type="term" value="F:endopeptidase activity"/>
    <property type="evidence" value="ECO:0007669"/>
    <property type="project" value="UniProtKB-ARBA"/>
</dbReference>
<dbReference type="GO" id="GO:0006508">
    <property type="term" value="P:proteolysis"/>
    <property type="evidence" value="ECO:0007669"/>
    <property type="project" value="UniProtKB-KW"/>
</dbReference>
<dbReference type="InterPro" id="IPR003675">
    <property type="entry name" value="Rce1/LyrA-like_dom"/>
</dbReference>
<evidence type="ECO:0000313" key="3">
    <source>
        <dbReference type="EMBL" id="SDA79141.1"/>
    </source>
</evidence>
<dbReference type="STRING" id="279824.SAMN03080617_02329"/>
<proteinExistence type="predicted"/>
<dbReference type="GO" id="GO:0080120">
    <property type="term" value="P:CAAX-box protein maturation"/>
    <property type="evidence" value="ECO:0007669"/>
    <property type="project" value="UniProtKB-ARBA"/>
</dbReference>
<feature type="transmembrane region" description="Helical" evidence="1">
    <location>
        <begin position="98"/>
        <end position="124"/>
    </location>
</feature>
<keyword evidence="4" id="KW-1185">Reference proteome</keyword>
<feature type="domain" description="CAAX prenyl protease 2/Lysostaphin resistance protein A-like" evidence="2">
    <location>
        <begin position="66"/>
        <end position="204"/>
    </location>
</feature>
<accession>A0A1G5Y8Z1</accession>
<dbReference type="AlphaFoldDB" id="A0A1G5Y8Z1"/>
<feature type="transmembrane region" description="Helical" evidence="1">
    <location>
        <begin position="136"/>
        <end position="153"/>
    </location>
</feature>